<dbReference type="Proteomes" id="UP000003491">
    <property type="component" value="Unassembled WGS sequence"/>
</dbReference>
<sequence>MMIKKILRFSQGLFSTLKDFLLMKLLLTGDSIIARSENHSIPEINFQLQKLNSYQIYNTAISGINSGGLGLSLPNLVFNQPKCDYLIILVGTNDLAVHKQVPVQQFEDNLKLIASSIIWLYYPEKVIFVTPPAVDENKQKVRNNLLVQEYSNIIKHVTKKYKFLFIDLASKMQASKNFPEIFNGKKNDGLHFGVKGYELLAKLIVQKLNQISN</sequence>
<evidence type="ECO:0000259" key="1">
    <source>
        <dbReference type="Pfam" id="PF13472"/>
    </source>
</evidence>
<dbReference type="CDD" id="cd01838">
    <property type="entry name" value="Isoamyl_acetate_hydrolase_like"/>
    <property type="match status" value="1"/>
</dbReference>
<evidence type="ECO:0000313" key="3">
    <source>
        <dbReference type="Proteomes" id="UP000003491"/>
    </source>
</evidence>
<proteinExistence type="predicted"/>
<dbReference type="HOGENOM" id="CLU_051989_8_1_9"/>
<dbReference type="EMBL" id="ACGR01000024">
    <property type="protein sequence ID" value="EEJ60432.1"/>
    <property type="molecule type" value="Genomic_DNA"/>
</dbReference>
<dbReference type="InterPro" id="IPR013830">
    <property type="entry name" value="SGNH_hydro"/>
</dbReference>
<evidence type="ECO:0000313" key="2">
    <source>
        <dbReference type="EMBL" id="EEJ60432.1"/>
    </source>
</evidence>
<dbReference type="Gene3D" id="3.40.50.1110">
    <property type="entry name" value="SGNH hydrolase"/>
    <property type="match status" value="1"/>
</dbReference>
<protein>
    <submittedName>
        <fullName evidence="2">GDSL-like protein</fullName>
    </submittedName>
</protein>
<dbReference type="InterPro" id="IPR045136">
    <property type="entry name" value="Iah1-like"/>
</dbReference>
<accession>C2E3Y0</accession>
<dbReference type="InterPro" id="IPR036514">
    <property type="entry name" value="SGNH_hydro_sf"/>
</dbReference>
<dbReference type="AlphaFoldDB" id="C2E3Y0"/>
<dbReference type="PANTHER" id="PTHR14209:SF19">
    <property type="entry name" value="ISOAMYL ACETATE-HYDROLYZING ESTERASE 1 HOMOLOG"/>
    <property type="match status" value="1"/>
</dbReference>
<comment type="caution">
    <text evidence="2">The sequence shown here is derived from an EMBL/GenBank/DDBJ whole genome shotgun (WGS) entry which is preliminary data.</text>
</comment>
<organism evidence="2 3">
    <name type="scientific">Lactobacillus johnsonii ATCC 33200</name>
    <dbReference type="NCBI Taxonomy" id="525330"/>
    <lineage>
        <taxon>Bacteria</taxon>
        <taxon>Bacillati</taxon>
        <taxon>Bacillota</taxon>
        <taxon>Bacilli</taxon>
        <taxon>Lactobacillales</taxon>
        <taxon>Lactobacillaceae</taxon>
        <taxon>Lactobacillus</taxon>
    </lineage>
</organism>
<gene>
    <name evidence="2" type="ORF">HMPREF0528_0454</name>
</gene>
<feature type="domain" description="SGNH hydrolase-type esterase" evidence="1">
    <location>
        <begin position="29"/>
        <end position="199"/>
    </location>
</feature>
<dbReference type="Pfam" id="PF13472">
    <property type="entry name" value="Lipase_GDSL_2"/>
    <property type="match status" value="1"/>
</dbReference>
<dbReference type="PANTHER" id="PTHR14209">
    <property type="entry name" value="ISOAMYL ACETATE-HYDROLYZING ESTERASE 1"/>
    <property type="match status" value="1"/>
</dbReference>
<name>C2E3Y0_LACJH</name>
<dbReference type="SUPFAM" id="SSF52266">
    <property type="entry name" value="SGNH hydrolase"/>
    <property type="match status" value="1"/>
</dbReference>
<reference evidence="2 3" key="1">
    <citation type="submission" date="2009-01" db="EMBL/GenBank/DDBJ databases">
        <authorList>
            <person name="Qin X."/>
            <person name="Bachman B."/>
            <person name="Battles P."/>
            <person name="Bell A."/>
            <person name="Bess C."/>
            <person name="Bickham C."/>
            <person name="Chaboub L."/>
            <person name="Chen D."/>
            <person name="Coyle M."/>
            <person name="Deiros D.R."/>
            <person name="Dinh H."/>
            <person name="Forbes L."/>
            <person name="Fowler G."/>
            <person name="Francisco L."/>
            <person name="Fu Q."/>
            <person name="Gubbala S."/>
            <person name="Hale W."/>
            <person name="Han Y."/>
            <person name="Hemphill L."/>
            <person name="Highlander S.K."/>
            <person name="Hirani K."/>
            <person name="Hogues M."/>
            <person name="Jackson L."/>
            <person name="Jakkamsetti A."/>
            <person name="Javaid M."/>
            <person name="Jiang H."/>
            <person name="Korchina V."/>
            <person name="Kovar C."/>
            <person name="Lara F."/>
            <person name="Lee S."/>
            <person name="Mata R."/>
            <person name="Mathew T."/>
            <person name="Moen C."/>
            <person name="Morales K."/>
            <person name="Munidasa M."/>
            <person name="Nazareth L."/>
            <person name="Ngo R."/>
            <person name="Nguyen L."/>
            <person name="Okwuonu G."/>
            <person name="Ongeri F."/>
            <person name="Patil S."/>
            <person name="Petrosino J."/>
            <person name="Pham C."/>
            <person name="Pham P."/>
            <person name="Pu L.-L."/>
            <person name="Puazo M."/>
            <person name="Raj R."/>
            <person name="Reid J."/>
            <person name="Rouhana J."/>
            <person name="Saada N."/>
            <person name="Shang Y."/>
            <person name="Simmons D."/>
            <person name="Thornton R."/>
            <person name="Warren J."/>
            <person name="Weissenberger G."/>
            <person name="Zhang J."/>
            <person name="Zhang L."/>
            <person name="Zhou C."/>
            <person name="Zhu D."/>
            <person name="Muzny D."/>
            <person name="Worley K."/>
            <person name="Gibbs R."/>
        </authorList>
    </citation>
    <scope>NUCLEOTIDE SEQUENCE [LARGE SCALE GENOMIC DNA]</scope>
    <source>
        <strain evidence="2 3">ATCC 33200</strain>
    </source>
</reference>